<reference evidence="1" key="1">
    <citation type="submission" date="2021-05" db="EMBL/GenBank/DDBJ databases">
        <title>Comparative genomics of three Colletotrichum scovillei strains and genetic complementation revealed genes involved fungal growth and virulence on chili pepper.</title>
        <authorList>
            <person name="Hsieh D.-K."/>
            <person name="Chuang S.-C."/>
            <person name="Chen C.-Y."/>
            <person name="Chao Y.-T."/>
            <person name="Lu M.-Y.J."/>
            <person name="Lee M.-H."/>
            <person name="Shih M.-C."/>
        </authorList>
    </citation>
    <scope>NUCLEOTIDE SEQUENCE</scope>
    <source>
        <strain evidence="1">Coll-153</strain>
    </source>
</reference>
<comment type="caution">
    <text evidence="1">The sequence shown here is derived from an EMBL/GenBank/DDBJ whole genome shotgun (WGS) entry which is preliminary data.</text>
</comment>
<dbReference type="Proteomes" id="UP000699042">
    <property type="component" value="Unassembled WGS sequence"/>
</dbReference>
<protein>
    <submittedName>
        <fullName evidence="1">Uncharacterized protein</fullName>
    </submittedName>
</protein>
<name>A0A9P7RKE2_9PEZI</name>
<evidence type="ECO:0000313" key="1">
    <source>
        <dbReference type="EMBL" id="KAG7058725.1"/>
    </source>
</evidence>
<dbReference type="AlphaFoldDB" id="A0A9P7RKE2"/>
<evidence type="ECO:0000313" key="2">
    <source>
        <dbReference type="Proteomes" id="UP000699042"/>
    </source>
</evidence>
<feature type="non-terminal residue" evidence="1">
    <location>
        <position position="1"/>
    </location>
</feature>
<dbReference type="EMBL" id="JAESDN010000001">
    <property type="protein sequence ID" value="KAG7058725.1"/>
    <property type="molecule type" value="Genomic_DNA"/>
</dbReference>
<proteinExistence type="predicted"/>
<organism evidence="1 2">
    <name type="scientific">Colletotrichum scovillei</name>
    <dbReference type="NCBI Taxonomy" id="1209932"/>
    <lineage>
        <taxon>Eukaryota</taxon>
        <taxon>Fungi</taxon>
        <taxon>Dikarya</taxon>
        <taxon>Ascomycota</taxon>
        <taxon>Pezizomycotina</taxon>
        <taxon>Sordariomycetes</taxon>
        <taxon>Hypocreomycetidae</taxon>
        <taxon>Glomerellales</taxon>
        <taxon>Glomerellaceae</taxon>
        <taxon>Colletotrichum</taxon>
        <taxon>Colletotrichum acutatum species complex</taxon>
    </lineage>
</organism>
<gene>
    <name evidence="1" type="ORF">JMJ77_006096</name>
</gene>
<sequence>VNWKEGSGACTRLIKGVVLLQAFLFETFSEVFMPLRMCTGKWMTLALSFLPASLSTVL</sequence>
<accession>A0A9P7RKE2</accession>
<keyword evidence="2" id="KW-1185">Reference proteome</keyword>